<feature type="region of interest" description="Disordered" evidence="1">
    <location>
        <begin position="243"/>
        <end position="267"/>
    </location>
</feature>
<dbReference type="InterPro" id="IPR007462">
    <property type="entry name" value="COV1-like"/>
</dbReference>
<organism evidence="3 4">
    <name type="scientific">Rhodopseudomonas palustris</name>
    <dbReference type="NCBI Taxonomy" id="1076"/>
    <lineage>
        <taxon>Bacteria</taxon>
        <taxon>Pseudomonadati</taxon>
        <taxon>Pseudomonadota</taxon>
        <taxon>Alphaproteobacteria</taxon>
        <taxon>Hyphomicrobiales</taxon>
        <taxon>Nitrobacteraceae</taxon>
        <taxon>Rhodopseudomonas</taxon>
    </lineage>
</organism>
<gene>
    <name evidence="3" type="ORF">OO17_06515</name>
</gene>
<dbReference type="OrthoDB" id="9780267at2"/>
<evidence type="ECO:0000256" key="2">
    <source>
        <dbReference type="SAM" id="Phobius"/>
    </source>
</evidence>
<proteinExistence type="predicted"/>
<dbReference type="Pfam" id="PF04367">
    <property type="entry name" value="DUF502"/>
    <property type="match status" value="1"/>
</dbReference>
<evidence type="ECO:0000313" key="3">
    <source>
        <dbReference type="EMBL" id="KIZ46481.1"/>
    </source>
</evidence>
<keyword evidence="2" id="KW-0812">Transmembrane</keyword>
<keyword evidence="2" id="KW-1133">Transmembrane helix</keyword>
<evidence type="ECO:0000313" key="4">
    <source>
        <dbReference type="Proteomes" id="UP000032515"/>
    </source>
</evidence>
<dbReference type="AlphaFoldDB" id="A0A0D7F0U3"/>
<dbReference type="Proteomes" id="UP000032515">
    <property type="component" value="Unassembled WGS sequence"/>
</dbReference>
<feature type="compositionally biased region" description="Basic and acidic residues" evidence="1">
    <location>
        <begin position="255"/>
        <end position="267"/>
    </location>
</feature>
<accession>A0A0D7F0U3</accession>
<reference evidence="3 4" key="1">
    <citation type="submission" date="2014-11" db="EMBL/GenBank/DDBJ databases">
        <title>Genomics and ecophysiology of heterotrophic nitrogen fixing bacteria isolated from estuarine surface water.</title>
        <authorList>
            <person name="Bentzon-Tilia M."/>
            <person name="Severin I."/>
            <person name="Hansen L.H."/>
            <person name="Riemann L."/>
        </authorList>
    </citation>
    <scope>NUCLEOTIDE SEQUENCE [LARGE SCALE GENOMIC DNA]</scope>
    <source>
        <strain evidence="3 4">BAL398</strain>
    </source>
</reference>
<name>A0A0D7F0U3_RHOPL</name>
<dbReference type="RefSeq" id="WP_044407461.1">
    <property type="nucleotide sequence ID" value="NZ_JXXE01000125.1"/>
</dbReference>
<dbReference type="STRING" id="1421013.GCA_000504425_01159"/>
<feature type="transmembrane region" description="Helical" evidence="2">
    <location>
        <begin position="70"/>
        <end position="93"/>
    </location>
</feature>
<evidence type="ECO:0000256" key="1">
    <source>
        <dbReference type="SAM" id="MobiDB-lite"/>
    </source>
</evidence>
<dbReference type="PATRIC" id="fig|1076.23.peg.471"/>
<feature type="transmembrane region" description="Helical" evidence="2">
    <location>
        <begin position="28"/>
        <end position="50"/>
    </location>
</feature>
<sequence>MNDQDSKPHHGDVVADPPRGFMARVRNYFLTGLVVAGPVAITFYLTWWFVNWVDGFVRPFVPVDYRPETYLPFPVPGSGLVVAFVALTLLGFLTANLIGRTLVDLGERVLGRMPVVRAIYRGLKQVFETLFSGSGSSFRKVGLVEFPSPGMWSIVLISQPPSVEIEAKLPGQDEHISVFLPCAPNPTTGFFFYVPKSKVILIDMTAEDAATLIMSAGVVQPGSDPQKKIAALAETVLAAKAANEPESAFSRHRVKAPDKAPDKVDQA</sequence>
<dbReference type="EMBL" id="JXXE01000125">
    <property type="protein sequence ID" value="KIZ46481.1"/>
    <property type="molecule type" value="Genomic_DNA"/>
</dbReference>
<dbReference type="PANTHER" id="PTHR31876:SF26">
    <property type="entry name" value="PROTEIN LIKE COV 2"/>
    <property type="match status" value="1"/>
</dbReference>
<dbReference type="PANTHER" id="PTHR31876">
    <property type="entry name" value="COV-LIKE PROTEIN 1"/>
    <property type="match status" value="1"/>
</dbReference>
<protein>
    <submittedName>
        <fullName evidence="3">Membrane protein</fullName>
    </submittedName>
</protein>
<keyword evidence="2" id="KW-0472">Membrane</keyword>
<comment type="caution">
    <text evidence="3">The sequence shown here is derived from an EMBL/GenBank/DDBJ whole genome shotgun (WGS) entry which is preliminary data.</text>
</comment>